<comment type="caution">
    <text evidence="1">The sequence shown here is derived from an EMBL/GenBank/DDBJ whole genome shotgun (WGS) entry which is preliminary data.</text>
</comment>
<evidence type="ECO:0000313" key="1">
    <source>
        <dbReference type="EMBL" id="KAI4868144.1"/>
    </source>
</evidence>
<evidence type="ECO:0000313" key="2">
    <source>
        <dbReference type="Proteomes" id="UP001497700"/>
    </source>
</evidence>
<sequence length="255" mass="27694">MPPLLHLTLPVLLAWACWARDVPDNVRDFYNAVVTLGSCDQPLVSGFYDMKDSDDNSFTYCGDFLDEYGIIYLQGGNGKLANMDIDCDGAIVKNDDGRCDNAHSTQSTTAMKRYVAARTDEVTDLNPFVHDYVVFGNTGDKPGWVTFDPRDYNMKPLSVMAVVCGDKLIYGIWGDTNGDDGANARIGEASISLATLCFGTGVDGEVGYDEEDILYIGFTGVDAVPADANWGAADDDEFQTSITELGDELIQRIAG</sequence>
<name>A0ACB9Z9P4_9PEZI</name>
<dbReference type="Proteomes" id="UP001497700">
    <property type="component" value="Unassembled WGS sequence"/>
</dbReference>
<protein>
    <submittedName>
        <fullName evidence="1">Glycoside hydrolase family 75 protein</fullName>
    </submittedName>
</protein>
<dbReference type="EMBL" id="MU393440">
    <property type="protein sequence ID" value="KAI4868144.1"/>
    <property type="molecule type" value="Genomic_DNA"/>
</dbReference>
<accession>A0ACB9Z9P4</accession>
<reference evidence="1 2" key="1">
    <citation type="journal article" date="2022" name="New Phytol.">
        <title>Ecological generalism drives hyperdiversity of secondary metabolite gene clusters in xylarialean endophytes.</title>
        <authorList>
            <person name="Franco M.E.E."/>
            <person name="Wisecaver J.H."/>
            <person name="Arnold A.E."/>
            <person name="Ju Y.M."/>
            <person name="Slot J.C."/>
            <person name="Ahrendt S."/>
            <person name="Moore L.P."/>
            <person name="Eastman K.E."/>
            <person name="Scott K."/>
            <person name="Konkel Z."/>
            <person name="Mondo S.J."/>
            <person name="Kuo A."/>
            <person name="Hayes R.D."/>
            <person name="Haridas S."/>
            <person name="Andreopoulos B."/>
            <person name="Riley R."/>
            <person name="LaButti K."/>
            <person name="Pangilinan J."/>
            <person name="Lipzen A."/>
            <person name="Amirebrahimi M."/>
            <person name="Yan J."/>
            <person name="Adam C."/>
            <person name="Keymanesh K."/>
            <person name="Ng V."/>
            <person name="Louie K."/>
            <person name="Northen T."/>
            <person name="Drula E."/>
            <person name="Henrissat B."/>
            <person name="Hsieh H.M."/>
            <person name="Youens-Clark K."/>
            <person name="Lutzoni F."/>
            <person name="Miadlikowska J."/>
            <person name="Eastwood D.C."/>
            <person name="Hamelin R.C."/>
            <person name="Grigoriev I.V."/>
            <person name="U'Ren J.M."/>
        </authorList>
    </citation>
    <scope>NUCLEOTIDE SEQUENCE [LARGE SCALE GENOMIC DNA]</scope>
    <source>
        <strain evidence="1 2">CBS 119005</strain>
    </source>
</reference>
<keyword evidence="2" id="KW-1185">Reference proteome</keyword>
<proteinExistence type="predicted"/>
<gene>
    <name evidence="1" type="ORF">F4820DRAFT_445285</name>
</gene>
<keyword evidence="1" id="KW-0378">Hydrolase</keyword>
<organism evidence="1 2">
    <name type="scientific">Hypoxylon rubiginosum</name>
    <dbReference type="NCBI Taxonomy" id="110542"/>
    <lineage>
        <taxon>Eukaryota</taxon>
        <taxon>Fungi</taxon>
        <taxon>Dikarya</taxon>
        <taxon>Ascomycota</taxon>
        <taxon>Pezizomycotina</taxon>
        <taxon>Sordariomycetes</taxon>
        <taxon>Xylariomycetidae</taxon>
        <taxon>Xylariales</taxon>
        <taxon>Hypoxylaceae</taxon>
        <taxon>Hypoxylon</taxon>
    </lineage>
</organism>